<organism evidence="1 2">
    <name type="scientific">Gulo gulo</name>
    <name type="common">Wolverine</name>
    <name type="synonym">Gluton</name>
    <dbReference type="NCBI Taxonomy" id="48420"/>
    <lineage>
        <taxon>Eukaryota</taxon>
        <taxon>Metazoa</taxon>
        <taxon>Chordata</taxon>
        <taxon>Craniata</taxon>
        <taxon>Vertebrata</taxon>
        <taxon>Euteleostomi</taxon>
        <taxon>Mammalia</taxon>
        <taxon>Eutheria</taxon>
        <taxon>Laurasiatheria</taxon>
        <taxon>Carnivora</taxon>
        <taxon>Caniformia</taxon>
        <taxon>Musteloidea</taxon>
        <taxon>Mustelidae</taxon>
        <taxon>Guloninae</taxon>
        <taxon>Gulo</taxon>
    </lineage>
</organism>
<dbReference type="AlphaFoldDB" id="A0A9X9LI92"/>
<sequence length="111" mass="11707">MGLMGPLAVQGRGVWRGREEKAVLRTRSPLVRRLGPGALGEEKGARTRVPGGAREDLLGSARFLAGLLVRGCSLSPSLARASPPAPGSSFGWRGLVLFFPGGNGCPREEVW</sequence>
<keyword evidence="2" id="KW-1185">Reference proteome</keyword>
<proteinExistence type="predicted"/>
<evidence type="ECO:0000313" key="2">
    <source>
        <dbReference type="Proteomes" id="UP000269945"/>
    </source>
</evidence>
<protein>
    <submittedName>
        <fullName evidence="1">Uncharacterized protein</fullName>
    </submittedName>
</protein>
<dbReference type="EMBL" id="CYRY02004211">
    <property type="protein sequence ID" value="VCW68729.1"/>
    <property type="molecule type" value="Genomic_DNA"/>
</dbReference>
<name>A0A9X9LI92_GULGU</name>
<comment type="caution">
    <text evidence="1">The sequence shown here is derived from an EMBL/GenBank/DDBJ whole genome shotgun (WGS) entry which is preliminary data.</text>
</comment>
<reference evidence="1 2" key="1">
    <citation type="submission" date="2018-10" db="EMBL/GenBank/DDBJ databases">
        <authorList>
            <person name="Ekblom R."/>
            <person name="Jareborg N."/>
        </authorList>
    </citation>
    <scope>NUCLEOTIDE SEQUENCE [LARGE SCALE GENOMIC DNA]</scope>
    <source>
        <tissue evidence="1">Muscle</tissue>
    </source>
</reference>
<evidence type="ECO:0000313" key="1">
    <source>
        <dbReference type="EMBL" id="VCW68729.1"/>
    </source>
</evidence>
<dbReference type="Proteomes" id="UP000269945">
    <property type="component" value="Unassembled WGS sequence"/>
</dbReference>
<gene>
    <name evidence="1" type="ORF">BN2614_LOCUS1</name>
</gene>
<feature type="non-terminal residue" evidence="1">
    <location>
        <position position="1"/>
    </location>
</feature>
<accession>A0A9X9LI92</accession>